<evidence type="ECO:0000313" key="3">
    <source>
        <dbReference type="EMBL" id="PSU53545.1"/>
    </source>
</evidence>
<organism evidence="3 5">
    <name type="scientific">Photobacterium phosphoreum</name>
    <dbReference type="NCBI Taxonomy" id="659"/>
    <lineage>
        <taxon>Bacteria</taxon>
        <taxon>Pseudomonadati</taxon>
        <taxon>Pseudomonadota</taxon>
        <taxon>Gammaproteobacteria</taxon>
        <taxon>Vibrionales</taxon>
        <taxon>Vibrionaceae</taxon>
        <taxon>Photobacterium</taxon>
    </lineage>
</organism>
<feature type="domain" description="DUF2264" evidence="1">
    <location>
        <begin position="95"/>
        <end position="435"/>
    </location>
</feature>
<reference evidence="4 5" key="1">
    <citation type="submission" date="2018-03" db="EMBL/GenBank/DDBJ databases">
        <title>Whole genome sequencing of Histamine producing bacteria.</title>
        <authorList>
            <person name="Butler K."/>
        </authorList>
    </citation>
    <scope>NUCLEOTIDE SEQUENCE [LARGE SCALE GENOMIC DNA]</scope>
    <source>
        <strain evidence="3 5">FS-6.1</strain>
        <strain evidence="2 4">FS-6.2</strain>
    </source>
</reference>
<dbReference type="Proteomes" id="UP000241618">
    <property type="component" value="Unassembled WGS sequence"/>
</dbReference>
<sequence length="522" mass="59594">MINDIQTPTAVTEPKLDRLTKPHHITLQPPHIAKTIQATKRPTIPYEHPTIAMYFKLFKQRLVRLKMKALIYSNNDAAIAACFTDDALSIENKCEYLVRYVAEAFEHYAVWDYSHAYYPGRPSQQSARTDAMEGSSRVLPTLAAWISQHGSQPLEGLNGQPLDLVAMLRNAFLAGTDPRHAGYWGTLHDYDQRICESADLALALWLSREHVWQPMTTAEQTQIIMWFKQVNHCQTVDNNWHLFPLTVQLVIKALTGEDTVAYDKYERVKQFHVGDGWFRDGAKGNYDYYNAWGFHYSLYWLDQIDSSFDSEFIHQTLADFVSQYRYLFTAEGLPFFGRSACYRLAAAAPLIMAIDQHSDVISAGEAQRAFATSLEYFIGHGAMQHGAPTQGLFSDDTRLVDNYSGPASSFWSLRALNIALFCGDRCGLWQAEQQPLPIEQGDFNFSLPAINAQVIGVFETKEVVVIFKNDYITEQSPLSRRLEPQLTRHYWLENILGRAERPKNNLLRKGITCYSSKMSHFF</sequence>
<evidence type="ECO:0000313" key="4">
    <source>
        <dbReference type="Proteomes" id="UP000241405"/>
    </source>
</evidence>
<proteinExistence type="predicted"/>
<dbReference type="Proteomes" id="UP000241405">
    <property type="component" value="Unassembled WGS sequence"/>
</dbReference>
<accession>A0A2T3JW30</accession>
<dbReference type="EMBL" id="PYMP01000002">
    <property type="protein sequence ID" value="PSU53545.1"/>
    <property type="molecule type" value="Genomic_DNA"/>
</dbReference>
<dbReference type="InterPro" id="IPR016624">
    <property type="entry name" value="UCP014753"/>
</dbReference>
<evidence type="ECO:0000259" key="1">
    <source>
        <dbReference type="Pfam" id="PF10022"/>
    </source>
</evidence>
<gene>
    <name evidence="3" type="ORF">C9J18_03810</name>
    <name evidence="2" type="ORF">CTM96_04280</name>
</gene>
<dbReference type="AlphaFoldDB" id="A0A2T3JW30"/>
<dbReference type="PANTHER" id="PTHR35339:SF4">
    <property type="entry name" value="LINALOOL DEHYDRATASE_ISOMERASE DOMAIN-CONTAINING PROTEIN"/>
    <property type="match status" value="1"/>
</dbReference>
<keyword evidence="4" id="KW-1185">Reference proteome</keyword>
<protein>
    <recommendedName>
        <fullName evidence="1">DUF2264 domain-containing protein</fullName>
    </recommendedName>
</protein>
<name>A0A2T3JW30_PHOPO</name>
<dbReference type="PANTHER" id="PTHR35339">
    <property type="entry name" value="LINALOOL DEHYDRATASE_ISOMERASE DOMAIN-CONTAINING PROTEIN"/>
    <property type="match status" value="1"/>
</dbReference>
<comment type="caution">
    <text evidence="3">The sequence shown here is derived from an EMBL/GenBank/DDBJ whole genome shotgun (WGS) entry which is preliminary data.</text>
</comment>
<dbReference type="EMBL" id="PYMO01000002">
    <property type="protein sequence ID" value="PSU26796.1"/>
    <property type="molecule type" value="Genomic_DNA"/>
</dbReference>
<dbReference type="Pfam" id="PF10022">
    <property type="entry name" value="DUF2264"/>
    <property type="match status" value="1"/>
</dbReference>
<evidence type="ECO:0000313" key="2">
    <source>
        <dbReference type="EMBL" id="PSU26796.1"/>
    </source>
</evidence>
<evidence type="ECO:0000313" key="5">
    <source>
        <dbReference type="Proteomes" id="UP000241618"/>
    </source>
</evidence>
<dbReference type="RefSeq" id="WP_107189543.1">
    <property type="nucleotide sequence ID" value="NZ_PYMN01000006.1"/>
</dbReference>
<dbReference type="InterPro" id="IPR049349">
    <property type="entry name" value="DUF2264_N"/>
</dbReference>